<dbReference type="CDD" id="cd02440">
    <property type="entry name" value="AdoMet_MTases"/>
    <property type="match status" value="1"/>
</dbReference>
<dbReference type="RefSeq" id="WP_191155293.1">
    <property type="nucleotide sequence ID" value="NZ_JACXAI010000002.1"/>
</dbReference>
<comment type="caution">
    <text evidence="6">The sequence shown here is derived from an EMBL/GenBank/DDBJ whole genome shotgun (WGS) entry which is preliminary data.</text>
</comment>
<dbReference type="GO" id="GO:0008757">
    <property type="term" value="F:S-adenosylmethionine-dependent methyltransferase activity"/>
    <property type="evidence" value="ECO:0007669"/>
    <property type="project" value="InterPro"/>
</dbReference>
<comment type="pathway">
    <text evidence="4">Phospholipid metabolism.</text>
</comment>
<feature type="domain" description="Methyltransferase type 11" evidence="5">
    <location>
        <begin position="40"/>
        <end position="132"/>
    </location>
</feature>
<evidence type="ECO:0000256" key="4">
    <source>
        <dbReference type="ARBA" id="ARBA00025707"/>
    </source>
</evidence>
<keyword evidence="7" id="KW-1185">Reference proteome</keyword>
<keyword evidence="3" id="KW-0808">Transferase</keyword>
<dbReference type="Pfam" id="PF08241">
    <property type="entry name" value="Methyltransf_11"/>
    <property type="match status" value="1"/>
</dbReference>
<dbReference type="Gene3D" id="3.40.50.150">
    <property type="entry name" value="Vaccinia Virus protein VP39"/>
    <property type="match status" value="1"/>
</dbReference>
<dbReference type="PANTHER" id="PTHR44307">
    <property type="entry name" value="PHOSPHOETHANOLAMINE METHYLTRANSFERASE"/>
    <property type="match status" value="1"/>
</dbReference>
<evidence type="ECO:0000256" key="2">
    <source>
        <dbReference type="ARBA" id="ARBA00022603"/>
    </source>
</evidence>
<keyword evidence="2 6" id="KW-0489">Methyltransferase</keyword>
<evidence type="ECO:0000313" key="6">
    <source>
        <dbReference type="EMBL" id="MBD1379035.1"/>
    </source>
</evidence>
<evidence type="ECO:0000313" key="7">
    <source>
        <dbReference type="Proteomes" id="UP000626844"/>
    </source>
</evidence>
<protein>
    <submittedName>
        <fullName evidence="6">Class I SAM-dependent methyltransferase</fullName>
    </submittedName>
</protein>
<name>A0A926NDW1_9BACI</name>
<proteinExistence type="predicted"/>
<dbReference type="GO" id="GO:0032259">
    <property type="term" value="P:methylation"/>
    <property type="evidence" value="ECO:0007669"/>
    <property type="project" value="UniProtKB-KW"/>
</dbReference>
<evidence type="ECO:0000256" key="1">
    <source>
        <dbReference type="ARBA" id="ARBA00005189"/>
    </source>
</evidence>
<dbReference type="InterPro" id="IPR013216">
    <property type="entry name" value="Methyltransf_11"/>
</dbReference>
<dbReference type="Proteomes" id="UP000626844">
    <property type="component" value="Unassembled WGS sequence"/>
</dbReference>
<gene>
    <name evidence="6" type="ORF">IC621_02225</name>
</gene>
<evidence type="ECO:0000259" key="5">
    <source>
        <dbReference type="Pfam" id="PF08241"/>
    </source>
</evidence>
<organism evidence="6 7">
    <name type="scientific">Metabacillus arenae</name>
    <dbReference type="NCBI Taxonomy" id="2771434"/>
    <lineage>
        <taxon>Bacteria</taxon>
        <taxon>Bacillati</taxon>
        <taxon>Bacillota</taxon>
        <taxon>Bacilli</taxon>
        <taxon>Bacillales</taxon>
        <taxon>Bacillaceae</taxon>
        <taxon>Metabacillus</taxon>
    </lineage>
</organism>
<dbReference type="InterPro" id="IPR029063">
    <property type="entry name" value="SAM-dependent_MTases_sf"/>
</dbReference>
<dbReference type="SUPFAM" id="SSF53335">
    <property type="entry name" value="S-adenosyl-L-methionine-dependent methyltransferases"/>
    <property type="match status" value="1"/>
</dbReference>
<comment type="pathway">
    <text evidence="1">Lipid metabolism.</text>
</comment>
<dbReference type="PANTHER" id="PTHR44307:SF2">
    <property type="entry name" value="PHOSPHOETHANOLAMINE METHYLTRANSFERASE ISOFORM X1"/>
    <property type="match status" value="1"/>
</dbReference>
<dbReference type="EMBL" id="JACXAI010000002">
    <property type="protein sequence ID" value="MBD1379035.1"/>
    <property type="molecule type" value="Genomic_DNA"/>
</dbReference>
<accession>A0A926NDW1</accession>
<sequence length="233" mass="26690">MGKYIEMLSLFGVGGAHPGGLALTKEILSKLPLNKNVQILDVGCGTGQTIDYLSSFECPIIGIDSNHKMVEKAKARCDRLKDVTILLEDLEDLPFSNDSFDYIISESVLSFTNIEQSLYEIFRVLKPNGYLVATELTIENSLTNEEENELISFYGFSKIQFEDDWVKQLKQQGFKKIKALTPNQFSKHNHAQTSEIRITEPIPEEYYSLMERHTLFNEKYKDRLTFRVLSCIK</sequence>
<reference evidence="6" key="1">
    <citation type="submission" date="2020-09" db="EMBL/GenBank/DDBJ databases">
        <title>A novel bacterium of genus Bacillus, isolated from South China Sea.</title>
        <authorList>
            <person name="Huang H."/>
            <person name="Mo K."/>
            <person name="Hu Y."/>
        </authorList>
    </citation>
    <scope>NUCLEOTIDE SEQUENCE</scope>
    <source>
        <strain evidence="6">IB182487</strain>
    </source>
</reference>
<dbReference type="AlphaFoldDB" id="A0A926NDW1"/>
<evidence type="ECO:0000256" key="3">
    <source>
        <dbReference type="ARBA" id="ARBA00022679"/>
    </source>
</evidence>